<gene>
    <name evidence="1" type="ORF">BV22DRAFT_1036374</name>
</gene>
<organism evidence="1 2">
    <name type="scientific">Leucogyrophana mollusca</name>
    <dbReference type="NCBI Taxonomy" id="85980"/>
    <lineage>
        <taxon>Eukaryota</taxon>
        <taxon>Fungi</taxon>
        <taxon>Dikarya</taxon>
        <taxon>Basidiomycota</taxon>
        <taxon>Agaricomycotina</taxon>
        <taxon>Agaricomycetes</taxon>
        <taxon>Agaricomycetidae</taxon>
        <taxon>Boletales</taxon>
        <taxon>Boletales incertae sedis</taxon>
        <taxon>Leucogyrophana</taxon>
    </lineage>
</organism>
<keyword evidence="2" id="KW-1185">Reference proteome</keyword>
<protein>
    <submittedName>
        <fullName evidence="1">Uncharacterized protein</fullName>
    </submittedName>
</protein>
<dbReference type="EMBL" id="MU266454">
    <property type="protein sequence ID" value="KAH7923365.1"/>
    <property type="molecule type" value="Genomic_DNA"/>
</dbReference>
<reference evidence="1" key="1">
    <citation type="journal article" date="2021" name="New Phytol.">
        <title>Evolutionary innovations through gain and loss of genes in the ectomycorrhizal Boletales.</title>
        <authorList>
            <person name="Wu G."/>
            <person name="Miyauchi S."/>
            <person name="Morin E."/>
            <person name="Kuo A."/>
            <person name="Drula E."/>
            <person name="Varga T."/>
            <person name="Kohler A."/>
            <person name="Feng B."/>
            <person name="Cao Y."/>
            <person name="Lipzen A."/>
            <person name="Daum C."/>
            <person name="Hundley H."/>
            <person name="Pangilinan J."/>
            <person name="Johnson J."/>
            <person name="Barry K."/>
            <person name="LaButti K."/>
            <person name="Ng V."/>
            <person name="Ahrendt S."/>
            <person name="Min B."/>
            <person name="Choi I.G."/>
            <person name="Park H."/>
            <person name="Plett J.M."/>
            <person name="Magnuson J."/>
            <person name="Spatafora J.W."/>
            <person name="Nagy L.G."/>
            <person name="Henrissat B."/>
            <person name="Grigoriev I.V."/>
            <person name="Yang Z.L."/>
            <person name="Xu J."/>
            <person name="Martin F.M."/>
        </authorList>
    </citation>
    <scope>NUCLEOTIDE SEQUENCE</scope>
    <source>
        <strain evidence="1">KUC20120723A-06</strain>
    </source>
</reference>
<proteinExistence type="predicted"/>
<comment type="caution">
    <text evidence="1">The sequence shown here is derived from an EMBL/GenBank/DDBJ whole genome shotgun (WGS) entry which is preliminary data.</text>
</comment>
<name>A0ACB8BCC2_9AGAM</name>
<accession>A0ACB8BCC2</accession>
<dbReference type="Proteomes" id="UP000790709">
    <property type="component" value="Unassembled WGS sequence"/>
</dbReference>
<evidence type="ECO:0000313" key="1">
    <source>
        <dbReference type="EMBL" id="KAH7923365.1"/>
    </source>
</evidence>
<sequence>MRFQSILPLPVLSLCLAVLPTVYAHGYVAQVTIDGKLYQGNVPNASPTPSIVRQINNVAPVKGASNAYMNCGQSAQKASLVASANPGSQLTFRWEGGDGSNWPHNIGPLMTYMASCTGTTCDQYDSTNAEWFKISEVGLEPGDMVWYQQNLMNGNVANVTIPSTIAPGQYLIRHEIIALHLANEMGGAEFYPSCTQVNVGGSQTGVAQSSEMVTFPGGYSDTDPGIYDPTIFDTPVNYTFPGPPIAAFVSASPSSTTSSSPPSASSSPSSSQSSAPASSSPSSSGGNTSSCKLQARNLQARGLDARRPRSVSRVMRKWLSDIAENEFALWSN</sequence>
<evidence type="ECO:0000313" key="2">
    <source>
        <dbReference type="Proteomes" id="UP000790709"/>
    </source>
</evidence>